<keyword evidence="4 10" id="KW-1003">Cell membrane</keyword>
<evidence type="ECO:0000256" key="4">
    <source>
        <dbReference type="ARBA" id="ARBA00022475"/>
    </source>
</evidence>
<keyword evidence="9 10" id="KW-0472">Membrane</keyword>
<evidence type="ECO:0000256" key="3">
    <source>
        <dbReference type="ARBA" id="ARBA00022448"/>
    </source>
</evidence>
<evidence type="ECO:0000256" key="10">
    <source>
        <dbReference type="PIRNR" id="PIRNR006291"/>
    </source>
</evidence>
<dbReference type="PIRSF" id="PIRSF006291">
    <property type="entry name" value="GspM"/>
    <property type="match status" value="1"/>
</dbReference>
<feature type="transmembrane region" description="Helical" evidence="11">
    <location>
        <begin position="21"/>
        <end position="40"/>
    </location>
</feature>
<evidence type="ECO:0000256" key="1">
    <source>
        <dbReference type="ARBA" id="ARBA00004377"/>
    </source>
</evidence>
<evidence type="ECO:0000256" key="6">
    <source>
        <dbReference type="ARBA" id="ARBA00022692"/>
    </source>
</evidence>
<keyword evidence="8 11" id="KW-1133">Transmembrane helix</keyword>
<evidence type="ECO:0000256" key="8">
    <source>
        <dbReference type="ARBA" id="ARBA00022989"/>
    </source>
</evidence>
<comment type="similarity">
    <text evidence="2 10">Belongs to the GSP M family.</text>
</comment>
<dbReference type="EMBL" id="JALIGE010000076">
    <property type="protein sequence ID" value="MCS2163305.1"/>
    <property type="molecule type" value="Genomic_DNA"/>
</dbReference>
<dbReference type="InterPro" id="IPR023229">
    <property type="entry name" value="T2SS_M_periplasmic_sf"/>
</dbReference>
<evidence type="ECO:0000256" key="2">
    <source>
        <dbReference type="ARBA" id="ARBA00010637"/>
    </source>
</evidence>
<evidence type="ECO:0000313" key="12">
    <source>
        <dbReference type="EMBL" id="MCS2163305.1"/>
    </source>
</evidence>
<dbReference type="SUPFAM" id="SSF103054">
    <property type="entry name" value="General secretion pathway protein M, EpsM"/>
    <property type="match status" value="1"/>
</dbReference>
<dbReference type="RefSeq" id="WP_258989846.1">
    <property type="nucleotide sequence ID" value="NZ_JALIGE010000076.1"/>
</dbReference>
<evidence type="ECO:0000256" key="9">
    <source>
        <dbReference type="ARBA" id="ARBA00023136"/>
    </source>
</evidence>
<evidence type="ECO:0000256" key="11">
    <source>
        <dbReference type="SAM" id="Phobius"/>
    </source>
</evidence>
<organism evidence="12 13">
    <name type="scientific">Scandinavium hiltneri</name>
    <dbReference type="NCBI Taxonomy" id="2926519"/>
    <lineage>
        <taxon>Bacteria</taxon>
        <taxon>Pseudomonadati</taxon>
        <taxon>Pseudomonadota</taxon>
        <taxon>Gammaproteobacteria</taxon>
        <taxon>Enterobacterales</taxon>
        <taxon>Enterobacteriaceae</taxon>
        <taxon>Scandinavium</taxon>
    </lineage>
</organism>
<name>A0ABT2E8J3_9ENTR</name>
<comment type="caution">
    <text evidence="12">The sequence shown here is derived from an EMBL/GenBank/DDBJ whole genome shotgun (WGS) entry which is preliminary data.</text>
</comment>
<comment type="subcellular location">
    <subcellularLocation>
        <location evidence="1">Cell inner membrane</location>
        <topology evidence="1">Single-pass membrane protein</topology>
    </subcellularLocation>
</comment>
<reference evidence="12 13" key="1">
    <citation type="submission" date="2022-04" db="EMBL/GenBank/DDBJ databases">
        <title>Proposal of a three novel species of Scandinavium, Scandinavium hiltneri, Scandinavium manionii, Scandinavium tedordense.</title>
        <authorList>
            <person name="Maddock D.W."/>
            <person name="Brady C.L."/>
            <person name="Denman S."/>
            <person name="Arnold D."/>
        </authorList>
    </citation>
    <scope>NUCLEOTIDE SEQUENCE [LARGE SCALE GENOMIC DNA]</scope>
    <source>
        <strain evidence="12 13">H11S7</strain>
    </source>
</reference>
<protein>
    <recommendedName>
        <fullName evidence="10">Type II secretion system protein M</fullName>
        <shortName evidence="10">T2SS protein M</shortName>
    </recommendedName>
    <alternativeName>
        <fullName evidence="10">General secretion pathway protein M</fullName>
    </alternativeName>
</protein>
<dbReference type="InterPro" id="IPR007690">
    <property type="entry name" value="T2SS_GspM"/>
</dbReference>
<dbReference type="Pfam" id="PF04612">
    <property type="entry name" value="T2SSM"/>
    <property type="match status" value="1"/>
</dbReference>
<keyword evidence="5 10" id="KW-0997">Cell inner membrane</keyword>
<keyword evidence="7 10" id="KW-0653">Protein transport</keyword>
<sequence>MNATLQKMKARWQQYQPRERKLILLCLAVLGVAIFYFGAWQPLVMMNKNSQLTLKRQQETLDWMRHEIESKHIPVRKLKTANVSRLVEISARALKIPLSNMQQQNTALSFGIANIDINQLRDWLREINLSSGAQVQKLTLTPVDSARQVKAEIQLSWKVEK</sequence>
<evidence type="ECO:0000256" key="7">
    <source>
        <dbReference type="ARBA" id="ARBA00022927"/>
    </source>
</evidence>
<dbReference type="Proteomes" id="UP001205357">
    <property type="component" value="Unassembled WGS sequence"/>
</dbReference>
<evidence type="ECO:0000313" key="13">
    <source>
        <dbReference type="Proteomes" id="UP001205357"/>
    </source>
</evidence>
<evidence type="ECO:0000256" key="5">
    <source>
        <dbReference type="ARBA" id="ARBA00022519"/>
    </source>
</evidence>
<proteinExistence type="inferred from homology"/>
<keyword evidence="3 10" id="KW-0813">Transport</keyword>
<gene>
    <name evidence="12" type="ORF">MUU47_19670</name>
</gene>
<comment type="function">
    <text evidence="10">Inner membrane component of the type II secretion system required for the energy-dependent secretion of extracellular factors such as proteases and toxins from the periplasm.</text>
</comment>
<accession>A0ABT2E8J3</accession>
<keyword evidence="6 11" id="KW-0812">Transmembrane</keyword>
<dbReference type="Gene3D" id="3.30.1360.100">
    <property type="entry name" value="General secretion pathway protein M, EpsM"/>
    <property type="match status" value="1"/>
</dbReference>
<keyword evidence="13" id="KW-1185">Reference proteome</keyword>